<protein>
    <submittedName>
        <fullName evidence="2">Uncharacterized protein</fullName>
    </submittedName>
</protein>
<keyword evidence="3" id="KW-1185">Reference proteome</keyword>
<gene>
    <name evidence="2" type="ORF">SSLN_LOCUS14995</name>
</gene>
<organism evidence="2 3">
    <name type="scientific">Schistocephalus solidus</name>
    <name type="common">Tapeworm</name>
    <dbReference type="NCBI Taxonomy" id="70667"/>
    <lineage>
        <taxon>Eukaryota</taxon>
        <taxon>Metazoa</taxon>
        <taxon>Spiralia</taxon>
        <taxon>Lophotrochozoa</taxon>
        <taxon>Platyhelminthes</taxon>
        <taxon>Cestoda</taxon>
        <taxon>Eucestoda</taxon>
        <taxon>Diphyllobothriidea</taxon>
        <taxon>Diphyllobothriidae</taxon>
        <taxon>Schistocephalus</taxon>
    </lineage>
</organism>
<dbReference type="AlphaFoldDB" id="A0A3P7CVJ4"/>
<dbReference type="EMBL" id="UYSU01039503">
    <property type="protein sequence ID" value="VDM01381.1"/>
    <property type="molecule type" value="Genomic_DNA"/>
</dbReference>
<accession>A0A3P7CVJ4</accession>
<name>A0A3P7CVJ4_SCHSO</name>
<reference evidence="2 3" key="1">
    <citation type="submission" date="2018-11" db="EMBL/GenBank/DDBJ databases">
        <authorList>
            <consortium name="Pathogen Informatics"/>
        </authorList>
    </citation>
    <scope>NUCLEOTIDE SEQUENCE [LARGE SCALE GENOMIC DNA]</scope>
    <source>
        <strain evidence="2 3">NST_G2</strain>
    </source>
</reference>
<evidence type="ECO:0000313" key="2">
    <source>
        <dbReference type="EMBL" id="VDM01381.1"/>
    </source>
</evidence>
<evidence type="ECO:0000256" key="1">
    <source>
        <dbReference type="SAM" id="MobiDB-lite"/>
    </source>
</evidence>
<dbReference type="Proteomes" id="UP000275846">
    <property type="component" value="Unassembled WGS sequence"/>
</dbReference>
<sequence length="153" mass="16668">MMYDPPSGATAAANDGIVRKGGRLAVCAPSFVGDLTHVAGVRSACHFSIISEYGRKKRSSRRDWLPTISARAASHQRGRRSRTVAGPRPSPACLCSVAIRRERYPGSQMPFQYMAIGIAQDFRGQYGLLGRFLEKNDFFAIHANRAAIAAEAI</sequence>
<feature type="region of interest" description="Disordered" evidence="1">
    <location>
        <begin position="67"/>
        <end position="89"/>
    </location>
</feature>
<evidence type="ECO:0000313" key="3">
    <source>
        <dbReference type="Proteomes" id="UP000275846"/>
    </source>
</evidence>
<proteinExistence type="predicted"/>